<dbReference type="Gene3D" id="3.30.70.120">
    <property type="match status" value="1"/>
</dbReference>
<feature type="transmembrane region" description="Helical" evidence="6">
    <location>
        <begin position="12"/>
        <end position="36"/>
    </location>
</feature>
<dbReference type="PANTHER" id="PTHR33545:SF5">
    <property type="entry name" value="UPF0750 MEMBRANE PROTEIN YITT"/>
    <property type="match status" value="1"/>
</dbReference>
<organism evidence="8 9">
    <name type="scientific">Vagococcus coleopterorum</name>
    <dbReference type="NCBI Taxonomy" id="2714946"/>
    <lineage>
        <taxon>Bacteria</taxon>
        <taxon>Bacillati</taxon>
        <taxon>Bacillota</taxon>
        <taxon>Bacilli</taxon>
        <taxon>Lactobacillales</taxon>
        <taxon>Enterococcaceae</taxon>
        <taxon>Vagococcus</taxon>
    </lineage>
</organism>
<gene>
    <name evidence="8" type="ORF">G7081_05605</name>
</gene>
<evidence type="ECO:0000256" key="1">
    <source>
        <dbReference type="ARBA" id="ARBA00004651"/>
    </source>
</evidence>
<dbReference type="Pfam" id="PF10035">
    <property type="entry name" value="DUF2179"/>
    <property type="match status" value="1"/>
</dbReference>
<sequence length="300" mass="32731">MKNSAAWIFKNEVFVKLVVIVISGILAGVALNMFLIPANVFSSGLPGIAQLVSGAFDKFLGMQFETGILIFVLNIPIFLLSWLKLGKSATVYSFLAVVAMSLSTMIIPVVTVTQDTLLNSLVGGVIVGISAALCLKFGFTTGGLDIVALVIAKTTGRSVASLMFLQNLVIIAVAGLMYDWQTAIYTILSIYCLSVVVDKLHTSSQKVTAFIISSKSQEVVDKLKVNIPRGMTLLDAKGAFSNSSSTVIMTVVSRYELYDLEKYVYEIDEKAFVNIVPTQRVLGQYWNEDQQRAYLKELHS</sequence>
<proteinExistence type="predicted"/>
<dbReference type="PIRSF" id="PIRSF006483">
    <property type="entry name" value="Membrane_protein_YitT"/>
    <property type="match status" value="1"/>
</dbReference>
<dbReference type="EMBL" id="CP049886">
    <property type="protein sequence ID" value="QIL46588.1"/>
    <property type="molecule type" value="Genomic_DNA"/>
</dbReference>
<feature type="domain" description="DUF2179" evidence="7">
    <location>
        <begin position="229"/>
        <end position="283"/>
    </location>
</feature>
<evidence type="ECO:0000256" key="2">
    <source>
        <dbReference type="ARBA" id="ARBA00022475"/>
    </source>
</evidence>
<feature type="transmembrane region" description="Helical" evidence="6">
    <location>
        <begin position="117"/>
        <end position="139"/>
    </location>
</feature>
<keyword evidence="2" id="KW-1003">Cell membrane</keyword>
<keyword evidence="4 6" id="KW-1133">Transmembrane helix</keyword>
<reference evidence="8 9" key="1">
    <citation type="submission" date="2020-03" db="EMBL/GenBank/DDBJ databases">
        <title>Vagococcus sp. nov., isolated from beetles.</title>
        <authorList>
            <person name="Hyun D.-W."/>
            <person name="Bae J.-W."/>
        </authorList>
    </citation>
    <scope>NUCLEOTIDE SEQUENCE [LARGE SCALE GENOMIC DNA]</scope>
    <source>
        <strain evidence="8 9">HDW17A</strain>
    </source>
</reference>
<keyword evidence="5 6" id="KW-0472">Membrane</keyword>
<evidence type="ECO:0000256" key="4">
    <source>
        <dbReference type="ARBA" id="ARBA00022989"/>
    </source>
</evidence>
<evidence type="ECO:0000259" key="7">
    <source>
        <dbReference type="Pfam" id="PF10035"/>
    </source>
</evidence>
<evidence type="ECO:0000313" key="8">
    <source>
        <dbReference type="EMBL" id="QIL46588.1"/>
    </source>
</evidence>
<dbReference type="GO" id="GO:0005886">
    <property type="term" value="C:plasma membrane"/>
    <property type="evidence" value="ECO:0007669"/>
    <property type="project" value="UniProtKB-SubCell"/>
</dbReference>
<dbReference type="Pfam" id="PF02588">
    <property type="entry name" value="YitT_membrane"/>
    <property type="match status" value="1"/>
</dbReference>
<dbReference type="KEGG" id="vah:G7081_05605"/>
<protein>
    <submittedName>
        <fullName evidence="8">YitT family protein</fullName>
    </submittedName>
</protein>
<keyword evidence="9" id="KW-1185">Reference proteome</keyword>
<dbReference type="CDD" id="cd16380">
    <property type="entry name" value="YitT_C"/>
    <property type="match status" value="1"/>
</dbReference>
<feature type="transmembrane region" description="Helical" evidence="6">
    <location>
        <begin position="159"/>
        <end position="177"/>
    </location>
</feature>
<feature type="transmembrane region" description="Helical" evidence="6">
    <location>
        <begin position="66"/>
        <end position="83"/>
    </location>
</feature>
<dbReference type="InterPro" id="IPR019264">
    <property type="entry name" value="DUF2179"/>
</dbReference>
<name>A0A6G8AND8_9ENTE</name>
<dbReference type="InterPro" id="IPR015867">
    <property type="entry name" value="N-reg_PII/ATP_PRibTrfase_C"/>
</dbReference>
<accession>A0A6G8AND8</accession>
<dbReference type="InterPro" id="IPR003740">
    <property type="entry name" value="YitT"/>
</dbReference>
<feature type="transmembrane region" description="Helical" evidence="6">
    <location>
        <begin position="90"/>
        <end position="111"/>
    </location>
</feature>
<dbReference type="RefSeq" id="WP_166007976.1">
    <property type="nucleotide sequence ID" value="NZ_CP049886.1"/>
</dbReference>
<evidence type="ECO:0000256" key="6">
    <source>
        <dbReference type="SAM" id="Phobius"/>
    </source>
</evidence>
<feature type="transmembrane region" description="Helical" evidence="6">
    <location>
        <begin position="183"/>
        <end position="200"/>
    </location>
</feature>
<dbReference type="Proteomes" id="UP000500890">
    <property type="component" value="Chromosome"/>
</dbReference>
<keyword evidence="3 6" id="KW-0812">Transmembrane</keyword>
<comment type="subcellular location">
    <subcellularLocation>
        <location evidence="1">Cell membrane</location>
        <topology evidence="1">Multi-pass membrane protein</topology>
    </subcellularLocation>
</comment>
<dbReference type="AlphaFoldDB" id="A0A6G8AND8"/>
<evidence type="ECO:0000256" key="5">
    <source>
        <dbReference type="ARBA" id="ARBA00023136"/>
    </source>
</evidence>
<dbReference type="InterPro" id="IPR051461">
    <property type="entry name" value="UPF0750_membrane"/>
</dbReference>
<evidence type="ECO:0000256" key="3">
    <source>
        <dbReference type="ARBA" id="ARBA00022692"/>
    </source>
</evidence>
<dbReference type="PANTHER" id="PTHR33545">
    <property type="entry name" value="UPF0750 MEMBRANE PROTEIN YITT-RELATED"/>
    <property type="match status" value="1"/>
</dbReference>
<evidence type="ECO:0000313" key="9">
    <source>
        <dbReference type="Proteomes" id="UP000500890"/>
    </source>
</evidence>